<dbReference type="RefSeq" id="WP_219040778.1">
    <property type="nucleotide sequence ID" value="NZ_JAHWDF010000013.1"/>
</dbReference>
<dbReference type="PANTHER" id="PTHR43190:SF3">
    <property type="entry name" value="N-ACETYL-D-GLUCOSAMINE KINASE"/>
    <property type="match status" value="1"/>
</dbReference>
<name>A0ABS6W3Q1_9FLAO</name>
<dbReference type="InterPro" id="IPR052519">
    <property type="entry name" value="Euk-type_GlcNAc_Kinase"/>
</dbReference>
<organism evidence="1 2">
    <name type="scientific">Mesonia aestuariivivens</name>
    <dbReference type="NCBI Taxonomy" id="2796128"/>
    <lineage>
        <taxon>Bacteria</taxon>
        <taxon>Pseudomonadati</taxon>
        <taxon>Bacteroidota</taxon>
        <taxon>Flavobacteriia</taxon>
        <taxon>Flavobacteriales</taxon>
        <taxon>Flavobacteriaceae</taxon>
        <taxon>Mesonia</taxon>
    </lineage>
</organism>
<dbReference type="PANTHER" id="PTHR43190">
    <property type="entry name" value="N-ACETYL-D-GLUCOSAMINE KINASE"/>
    <property type="match status" value="1"/>
</dbReference>
<reference evidence="1 2" key="1">
    <citation type="submission" date="2021-07" db="EMBL/GenBank/DDBJ databases">
        <title>Mesonia aestuariivivens sp. nov., isolated from a tidal flat.</title>
        <authorList>
            <person name="Kim Y.-O."/>
            <person name="Yoon J.-H."/>
        </authorList>
    </citation>
    <scope>NUCLEOTIDE SEQUENCE [LARGE SCALE GENOMIC DNA]</scope>
    <source>
        <strain evidence="1 2">JHPTF-M18</strain>
    </source>
</reference>
<evidence type="ECO:0000313" key="1">
    <source>
        <dbReference type="EMBL" id="MBW2962495.1"/>
    </source>
</evidence>
<comment type="caution">
    <text evidence="1">The sequence shown here is derived from an EMBL/GenBank/DDBJ whole genome shotgun (WGS) entry which is preliminary data.</text>
</comment>
<dbReference type="CDD" id="cd24079">
    <property type="entry name" value="ASKHA_NBD_PG1100-like"/>
    <property type="match status" value="1"/>
</dbReference>
<proteinExistence type="predicted"/>
<gene>
    <name evidence="1" type="ORF">KW502_11880</name>
</gene>
<evidence type="ECO:0000313" key="2">
    <source>
        <dbReference type="Proteomes" id="UP000719267"/>
    </source>
</evidence>
<keyword evidence="2" id="KW-1185">Reference proteome</keyword>
<protein>
    <submittedName>
        <fullName evidence="1">N-acetylglucosamine kinase</fullName>
    </submittedName>
</protein>
<sequence>MLLIADGGSTKCDWILLDDNGEQVFKTRTQGLNPAVFKTEVLESRLRDNDDLARVKDEVTLVGFYGAGCGTKRPTENLSRIIGEYFTNAKVDVREDMVAASYAVTSEPGIVCILGTGSNSCFFDGDESVRMAVDSLGYVLMDEASGNYFGKRLIRDYYYKRMPIALAKEFEERFNLDADEIKRNLYKEDNPNTYLAHFAEFIFTSKEVNGYFYKLISEGMKKFIENRILCFRESQNVPIHFVGSIAHFSSEIIADAMKPYSLELGNIVRRPIDGLIEHYRKKLINNAS</sequence>
<keyword evidence="1" id="KW-0808">Transferase</keyword>
<dbReference type="EMBL" id="JAHWDF010000013">
    <property type="protein sequence ID" value="MBW2962495.1"/>
    <property type="molecule type" value="Genomic_DNA"/>
</dbReference>
<dbReference type="GO" id="GO:0016301">
    <property type="term" value="F:kinase activity"/>
    <property type="evidence" value="ECO:0007669"/>
    <property type="project" value="UniProtKB-KW"/>
</dbReference>
<accession>A0ABS6W3Q1</accession>
<dbReference type="Proteomes" id="UP000719267">
    <property type="component" value="Unassembled WGS sequence"/>
</dbReference>
<keyword evidence="1" id="KW-0418">Kinase</keyword>